<feature type="signal peptide" evidence="1">
    <location>
        <begin position="1"/>
        <end position="23"/>
    </location>
</feature>
<evidence type="ECO:0000313" key="5">
    <source>
        <dbReference type="Proteomes" id="UP000199308"/>
    </source>
</evidence>
<evidence type="ECO:0000259" key="2">
    <source>
        <dbReference type="Pfam" id="PF02129"/>
    </source>
</evidence>
<feature type="domain" description="SnoaL-like" evidence="3">
    <location>
        <begin position="25"/>
        <end position="148"/>
    </location>
</feature>
<gene>
    <name evidence="4" type="ORF">SAMN05660429_00591</name>
</gene>
<dbReference type="Proteomes" id="UP000199308">
    <property type="component" value="Unassembled WGS sequence"/>
</dbReference>
<dbReference type="InterPro" id="IPR032710">
    <property type="entry name" value="NTF2-like_dom_sf"/>
</dbReference>
<evidence type="ECO:0000256" key="1">
    <source>
        <dbReference type="SAM" id="SignalP"/>
    </source>
</evidence>
<dbReference type="PANTHER" id="PTHR47751">
    <property type="entry name" value="SUPERFAMILY HYDROLASE, PUTATIVE (AFU_ORTHOLOGUE AFUA_2G16580)-RELATED"/>
    <property type="match status" value="1"/>
</dbReference>
<dbReference type="InterPro" id="IPR051411">
    <property type="entry name" value="Polyketide_trans_af380"/>
</dbReference>
<proteinExistence type="predicted"/>
<dbReference type="InterPro" id="IPR037401">
    <property type="entry name" value="SnoaL-like"/>
</dbReference>
<dbReference type="SUPFAM" id="SSF54427">
    <property type="entry name" value="NTF2-like"/>
    <property type="match status" value="1"/>
</dbReference>
<dbReference type="Pfam" id="PF13577">
    <property type="entry name" value="SnoaL_4"/>
    <property type="match status" value="1"/>
</dbReference>
<feature type="chain" id="PRO_5011623315" evidence="1">
    <location>
        <begin position="24"/>
        <end position="474"/>
    </location>
</feature>
<dbReference type="AlphaFoldDB" id="A0A1H9ZUB6"/>
<dbReference type="EMBL" id="FOHK01000002">
    <property type="protein sequence ID" value="SES85325.1"/>
    <property type="molecule type" value="Genomic_DNA"/>
</dbReference>
<keyword evidence="1" id="KW-0732">Signal</keyword>
<dbReference type="RefSeq" id="WP_177168831.1">
    <property type="nucleotide sequence ID" value="NZ_AP027363.1"/>
</dbReference>
<dbReference type="Pfam" id="PF02129">
    <property type="entry name" value="Peptidase_S15"/>
    <property type="match status" value="1"/>
</dbReference>
<name>A0A1H9ZUB6_THASX</name>
<dbReference type="Gene3D" id="3.40.50.1820">
    <property type="entry name" value="alpha/beta hydrolase"/>
    <property type="match status" value="1"/>
</dbReference>
<evidence type="ECO:0000259" key="3">
    <source>
        <dbReference type="Pfam" id="PF13577"/>
    </source>
</evidence>
<evidence type="ECO:0000313" key="4">
    <source>
        <dbReference type="EMBL" id="SES85325.1"/>
    </source>
</evidence>
<accession>A0A1H9ZUB6</accession>
<dbReference type="InterPro" id="IPR029058">
    <property type="entry name" value="AB_hydrolase_fold"/>
</dbReference>
<keyword evidence="5" id="KW-1185">Reference proteome</keyword>
<dbReference type="Gene3D" id="3.10.450.50">
    <property type="match status" value="1"/>
</dbReference>
<dbReference type="PANTHER" id="PTHR47751:SF1">
    <property type="entry name" value="SUPERFAMILY HYDROLASE, PUTATIVE (AFU_ORTHOLOGUE AFUA_2G16580)-RELATED"/>
    <property type="match status" value="1"/>
</dbReference>
<dbReference type="InterPro" id="IPR000383">
    <property type="entry name" value="Xaa-Pro-like_dom"/>
</dbReference>
<sequence length="474" mass="52822">MKASIPAVIYSIGMLISGATANANELATKIQVQDTIINMVNAIDSKSWTTAESYFSDSVFVDYSSMSGQAGSNVAAKDLVSGWQSLLEHVSTLHQLSNFDVRVNGETAEVYSHVYATHIAENIEYWDIFGRYHHKLTKVKSGWKITDMTLIVHGQKGNKAFLKEASEMKNVSMRKVTFKASGETVVGNVYLPSNFDEQQQYPAVIVSGSWTTVKEQMSGLYAEKLAEQGFVALAFDFRNFGESDGAMRFHENPAQKVEDIHFAIDYLQTLPYVSKDKIGALGICAGAMYTLQAAATDTRIKSVVTTASWLHDSEAVKLFYGGEDGVAQKIAAAKQAKQLYRDTGAMEYIPSISTTDESAAMFGEYDYYLNPKRGAVPQWSADKFAVASWEDWLTLDPMPSAKQLHTPTLMIHSDGAVLPEYTKTYFDNIATSNKQLFWMETSLESPFHQFNFYDQQEEVDTAITQATLWFNKQL</sequence>
<dbReference type="Gene3D" id="1.10.10.800">
    <property type="match status" value="1"/>
</dbReference>
<reference evidence="4 5" key="1">
    <citation type="submission" date="2016-10" db="EMBL/GenBank/DDBJ databases">
        <authorList>
            <person name="de Groot N.N."/>
        </authorList>
    </citation>
    <scope>NUCLEOTIDE SEQUENCE [LARGE SCALE GENOMIC DNA]</scope>
    <source>
        <strain evidence="4 5">DSM 19706</strain>
    </source>
</reference>
<dbReference type="STRING" id="349064.SAMN05660429_00591"/>
<protein>
    <submittedName>
        <fullName evidence="4">Uncharacterized protein</fullName>
    </submittedName>
</protein>
<dbReference type="SUPFAM" id="SSF53474">
    <property type="entry name" value="alpha/beta-Hydrolases"/>
    <property type="match status" value="1"/>
</dbReference>
<dbReference type="GO" id="GO:0016787">
    <property type="term" value="F:hydrolase activity"/>
    <property type="evidence" value="ECO:0007669"/>
    <property type="project" value="InterPro"/>
</dbReference>
<feature type="domain" description="Xaa-Pro dipeptidyl-peptidase-like" evidence="2">
    <location>
        <begin position="186"/>
        <end position="413"/>
    </location>
</feature>
<organism evidence="4 5">
    <name type="scientific">Thalassotalea agarivorans</name>
    <name type="common">Thalassomonas agarivorans</name>
    <dbReference type="NCBI Taxonomy" id="349064"/>
    <lineage>
        <taxon>Bacteria</taxon>
        <taxon>Pseudomonadati</taxon>
        <taxon>Pseudomonadota</taxon>
        <taxon>Gammaproteobacteria</taxon>
        <taxon>Alteromonadales</taxon>
        <taxon>Colwelliaceae</taxon>
        <taxon>Thalassotalea</taxon>
    </lineage>
</organism>